<protein>
    <submittedName>
        <fullName evidence="4">FAD-dependent monooxygenase</fullName>
    </submittedName>
</protein>
<evidence type="ECO:0000313" key="5">
    <source>
        <dbReference type="Proteomes" id="UP001365846"/>
    </source>
</evidence>
<organism evidence="4 5">
    <name type="scientific">Variovorax ureilyticus</name>
    <dbReference type="NCBI Taxonomy" id="1836198"/>
    <lineage>
        <taxon>Bacteria</taxon>
        <taxon>Pseudomonadati</taxon>
        <taxon>Pseudomonadota</taxon>
        <taxon>Betaproteobacteria</taxon>
        <taxon>Burkholderiales</taxon>
        <taxon>Comamonadaceae</taxon>
        <taxon>Variovorax</taxon>
    </lineage>
</organism>
<dbReference type="RefSeq" id="WP_340357877.1">
    <property type="nucleotide sequence ID" value="NZ_JBBKZU010000006.1"/>
</dbReference>
<comment type="caution">
    <text evidence="4">The sequence shown here is derived from an EMBL/GenBank/DDBJ whole genome shotgun (WGS) entry which is preliminary data.</text>
</comment>
<reference evidence="4 5" key="1">
    <citation type="submission" date="2024-03" db="EMBL/GenBank/DDBJ databases">
        <title>Novel species of the genus Variovorax.</title>
        <authorList>
            <person name="Liu Q."/>
            <person name="Xin Y.-H."/>
        </authorList>
    </citation>
    <scope>NUCLEOTIDE SEQUENCE [LARGE SCALE GENOMIC DNA]</scope>
    <source>
        <strain evidence="4 5">KACC 18899</strain>
    </source>
</reference>
<proteinExistence type="predicted"/>
<evidence type="ECO:0000259" key="3">
    <source>
        <dbReference type="Pfam" id="PF01494"/>
    </source>
</evidence>
<dbReference type="InterPro" id="IPR036188">
    <property type="entry name" value="FAD/NAD-bd_sf"/>
</dbReference>
<keyword evidence="5" id="KW-1185">Reference proteome</keyword>
<sequence>MKIRIIGGGPAGLFYAYLMKQGDPSHDIRVYERDPESATYGWGVVFSDVALAFVRDIAPALYDAMTHNQEVFDEMAVVHQGVHVTLAHNTFHRMARIDLLKALHTHCRKIGVAIEFEQRVEDIGAFADADLIVAADGANSAIRTRFKEHFEPTLDERPNLLAWYGTTQLFDPLSLIFRQNADGLAIAHTYRYSRTHSTFLVEVDPATFEKAGLGRMSEARSLAWCEKVFAEDLQGHPLLSNKSSWFRYTIVKNRHWHWRNIVLIGDALRTGHPSVGSGTRLAMQDSIALFDAFKTCGNDVPKLLEEFVRIRQPGSDSLQKAAIKSTEWYENLGPKLPLDPISFAYDYVTRSGRVDHDDVRKRDPELAAAYEKLHPELSF</sequence>
<evidence type="ECO:0000256" key="1">
    <source>
        <dbReference type="ARBA" id="ARBA00023002"/>
    </source>
</evidence>
<dbReference type="Proteomes" id="UP001365846">
    <property type="component" value="Unassembled WGS sequence"/>
</dbReference>
<dbReference type="SUPFAM" id="SSF51905">
    <property type="entry name" value="FAD/NAD(P)-binding domain"/>
    <property type="match status" value="1"/>
</dbReference>
<dbReference type="Gene3D" id="3.50.50.60">
    <property type="entry name" value="FAD/NAD(P)-binding domain"/>
    <property type="match status" value="1"/>
</dbReference>
<dbReference type="PRINTS" id="PR00420">
    <property type="entry name" value="RNGMNOXGNASE"/>
</dbReference>
<accession>A0ABU8VI08</accession>
<feature type="domain" description="FAD-binding" evidence="3">
    <location>
        <begin position="3"/>
        <end position="312"/>
    </location>
</feature>
<dbReference type="Gene3D" id="3.30.9.20">
    <property type="match status" value="1"/>
</dbReference>
<keyword evidence="4" id="KW-0503">Monooxygenase</keyword>
<name>A0ABU8VI08_9BURK</name>
<dbReference type="PANTHER" id="PTHR43476:SF4">
    <property type="entry name" value="BLR0106 PROTEIN"/>
    <property type="match status" value="1"/>
</dbReference>
<dbReference type="InterPro" id="IPR002938">
    <property type="entry name" value="FAD-bd"/>
</dbReference>
<dbReference type="Pfam" id="PF01494">
    <property type="entry name" value="FAD_binding_3"/>
    <property type="match status" value="1"/>
</dbReference>
<keyword evidence="1" id="KW-0560">Oxidoreductase</keyword>
<keyword evidence="2" id="KW-0520">NAD</keyword>
<gene>
    <name evidence="4" type="ORF">WKW77_16210</name>
</gene>
<dbReference type="EMBL" id="JBBKZU010000006">
    <property type="protein sequence ID" value="MEJ8812630.1"/>
    <property type="molecule type" value="Genomic_DNA"/>
</dbReference>
<dbReference type="GO" id="GO:0004497">
    <property type="term" value="F:monooxygenase activity"/>
    <property type="evidence" value="ECO:0007669"/>
    <property type="project" value="UniProtKB-KW"/>
</dbReference>
<evidence type="ECO:0000313" key="4">
    <source>
        <dbReference type="EMBL" id="MEJ8812630.1"/>
    </source>
</evidence>
<evidence type="ECO:0000256" key="2">
    <source>
        <dbReference type="ARBA" id="ARBA00023027"/>
    </source>
</evidence>
<dbReference type="InterPro" id="IPR050631">
    <property type="entry name" value="PheA/TfdB_FAD_monoxygenase"/>
</dbReference>
<dbReference type="PANTHER" id="PTHR43476">
    <property type="entry name" value="3-(3-HYDROXY-PHENYL)PROPIONATE/3-HYDROXYCINNAMIC ACID HYDROXYLASE"/>
    <property type="match status" value="1"/>
</dbReference>